<accession>A0ABQ8TZT4</accession>
<sequence length="241" mass="27423">MSPGSSTESYPAFGRIGLRENPGKNLNQVTCPDRDSNPGHLVSRLDALTVTPQYHRTPVVEGGSKRRLRFLIVDPKYVFPNSSHSCHYRRYRTYRYALFRMNAVLASHLLCLLGKVTSCSLKPLHAITEKSGKLFRNDHVYDSETKKYAIKKVQDDREGLELNGLHRLLVYADDVNMLGENPQTIRENTKILLEASKEIGLEVNPEKTKYMIMSPDENIARNENIKFGKIQIPGSNSNKYK</sequence>
<proteinExistence type="predicted"/>
<keyword evidence="3" id="KW-1185">Reference proteome</keyword>
<dbReference type="EMBL" id="JAJSOF020000001">
    <property type="protein sequence ID" value="KAJ4452261.1"/>
    <property type="molecule type" value="Genomic_DNA"/>
</dbReference>
<reference evidence="2 3" key="1">
    <citation type="journal article" date="2022" name="Allergy">
        <title>Genome assembly and annotation of Periplaneta americana reveal a comprehensive cockroach allergen profile.</title>
        <authorList>
            <person name="Wang L."/>
            <person name="Xiong Q."/>
            <person name="Saelim N."/>
            <person name="Wang L."/>
            <person name="Nong W."/>
            <person name="Wan A.T."/>
            <person name="Shi M."/>
            <person name="Liu X."/>
            <person name="Cao Q."/>
            <person name="Hui J.H.L."/>
            <person name="Sookrung N."/>
            <person name="Leung T.F."/>
            <person name="Tungtrongchitr A."/>
            <person name="Tsui S.K.W."/>
        </authorList>
    </citation>
    <scope>NUCLEOTIDE SEQUENCE [LARGE SCALE GENOMIC DNA]</scope>
    <source>
        <strain evidence="2">PWHHKU_190912</strain>
    </source>
</reference>
<evidence type="ECO:0008006" key="4">
    <source>
        <dbReference type="Google" id="ProtNLM"/>
    </source>
</evidence>
<dbReference type="Proteomes" id="UP001148838">
    <property type="component" value="Unassembled WGS sequence"/>
</dbReference>
<protein>
    <recommendedName>
        <fullName evidence="4">Reverse transcriptase domain-containing protein</fullName>
    </recommendedName>
</protein>
<evidence type="ECO:0000313" key="2">
    <source>
        <dbReference type="EMBL" id="KAJ4452261.1"/>
    </source>
</evidence>
<organism evidence="2 3">
    <name type="scientific">Periplaneta americana</name>
    <name type="common">American cockroach</name>
    <name type="synonym">Blatta americana</name>
    <dbReference type="NCBI Taxonomy" id="6978"/>
    <lineage>
        <taxon>Eukaryota</taxon>
        <taxon>Metazoa</taxon>
        <taxon>Ecdysozoa</taxon>
        <taxon>Arthropoda</taxon>
        <taxon>Hexapoda</taxon>
        <taxon>Insecta</taxon>
        <taxon>Pterygota</taxon>
        <taxon>Neoptera</taxon>
        <taxon>Polyneoptera</taxon>
        <taxon>Dictyoptera</taxon>
        <taxon>Blattodea</taxon>
        <taxon>Blattoidea</taxon>
        <taxon>Blattidae</taxon>
        <taxon>Blattinae</taxon>
        <taxon>Periplaneta</taxon>
    </lineage>
</organism>
<evidence type="ECO:0000256" key="1">
    <source>
        <dbReference type="SAM" id="MobiDB-lite"/>
    </source>
</evidence>
<feature type="region of interest" description="Disordered" evidence="1">
    <location>
        <begin position="1"/>
        <end position="25"/>
    </location>
</feature>
<comment type="caution">
    <text evidence="2">The sequence shown here is derived from an EMBL/GenBank/DDBJ whole genome shotgun (WGS) entry which is preliminary data.</text>
</comment>
<gene>
    <name evidence="2" type="ORF">ANN_03779</name>
</gene>
<name>A0ABQ8TZT4_PERAM</name>
<evidence type="ECO:0000313" key="3">
    <source>
        <dbReference type="Proteomes" id="UP001148838"/>
    </source>
</evidence>